<feature type="transmembrane region" description="Helical" evidence="1">
    <location>
        <begin position="149"/>
        <end position="171"/>
    </location>
</feature>
<feature type="transmembrane region" description="Helical" evidence="1">
    <location>
        <begin position="38"/>
        <end position="58"/>
    </location>
</feature>
<name>A0A2M6WGR6_9BACT</name>
<dbReference type="AlphaFoldDB" id="A0A2M6WGR6"/>
<evidence type="ECO:0000313" key="3">
    <source>
        <dbReference type="Proteomes" id="UP000228635"/>
    </source>
</evidence>
<dbReference type="EMBL" id="PFBA01000036">
    <property type="protein sequence ID" value="PIT92003.1"/>
    <property type="molecule type" value="Genomic_DNA"/>
</dbReference>
<evidence type="ECO:0000256" key="1">
    <source>
        <dbReference type="SAM" id="Phobius"/>
    </source>
</evidence>
<sequence>MKGVTTLILAVVFGSIPGFIWLIFYVHEDFRNHRHKTLTAIAFLAGALSTFVVLVIQIKVSNEISFIGRDPHSLWSFMVLGGIEEIAKFMAFLLIVRPQRVFQKLHEPVDAMVAMVAVGLGFATVENVASASQILTDYGLGPSVFETVILRFLGATLLHTLSSGLIGYYWARALLLSKKSYRHYIRYVHIDHPNPEMVTVTKRKFRWHLLIQGIALAIILHAVFNYLIIINGPTGVAIVFLVVFAFFVLSDFEKLKHIDQTPNL</sequence>
<feature type="transmembrane region" description="Helical" evidence="1">
    <location>
        <begin position="108"/>
        <end position="129"/>
    </location>
</feature>
<evidence type="ECO:0000313" key="2">
    <source>
        <dbReference type="EMBL" id="PIT92003.1"/>
    </source>
</evidence>
<gene>
    <name evidence="2" type="ORF">COU08_04725</name>
</gene>
<dbReference type="Proteomes" id="UP000228635">
    <property type="component" value="Unassembled WGS sequence"/>
</dbReference>
<comment type="caution">
    <text evidence="2">The sequence shown here is derived from an EMBL/GenBank/DDBJ whole genome shotgun (WGS) entry which is preliminary data.</text>
</comment>
<keyword evidence="1" id="KW-0472">Membrane</keyword>
<accession>A0A2M6WGR6</accession>
<organism evidence="2 3">
    <name type="scientific">Candidatus Harrisonbacteria bacterium CG10_big_fil_rev_8_21_14_0_10_42_17</name>
    <dbReference type="NCBI Taxonomy" id="1974584"/>
    <lineage>
        <taxon>Bacteria</taxon>
        <taxon>Candidatus Harrisoniibacteriota</taxon>
    </lineage>
</organism>
<feature type="transmembrane region" description="Helical" evidence="1">
    <location>
        <begin position="74"/>
        <end position="96"/>
    </location>
</feature>
<dbReference type="PANTHER" id="PTHR36844:SF1">
    <property type="entry name" value="PROTEASE PRSW"/>
    <property type="match status" value="1"/>
</dbReference>
<proteinExistence type="predicted"/>
<dbReference type="PANTHER" id="PTHR36844">
    <property type="entry name" value="PROTEASE PRSW"/>
    <property type="match status" value="1"/>
</dbReference>
<dbReference type="GO" id="GO:0008233">
    <property type="term" value="F:peptidase activity"/>
    <property type="evidence" value="ECO:0007669"/>
    <property type="project" value="InterPro"/>
</dbReference>
<keyword evidence="1" id="KW-0812">Transmembrane</keyword>
<dbReference type="InterPro" id="IPR026898">
    <property type="entry name" value="PrsW"/>
</dbReference>
<feature type="transmembrane region" description="Helical" evidence="1">
    <location>
        <begin position="207"/>
        <end position="229"/>
    </location>
</feature>
<feature type="transmembrane region" description="Helical" evidence="1">
    <location>
        <begin position="6"/>
        <end position="26"/>
    </location>
</feature>
<protein>
    <recommendedName>
        <fullName evidence="4">PrsW family intramembrane metalloprotease</fullName>
    </recommendedName>
</protein>
<feature type="transmembrane region" description="Helical" evidence="1">
    <location>
        <begin position="235"/>
        <end position="252"/>
    </location>
</feature>
<reference evidence="3" key="1">
    <citation type="submission" date="2017-09" db="EMBL/GenBank/DDBJ databases">
        <title>Depth-based differentiation of microbial function through sediment-hosted aquifers and enrichment of novel symbionts in the deep terrestrial subsurface.</title>
        <authorList>
            <person name="Probst A.J."/>
            <person name="Ladd B."/>
            <person name="Jarett J.K."/>
            <person name="Geller-Mcgrath D.E."/>
            <person name="Sieber C.M.K."/>
            <person name="Emerson J.B."/>
            <person name="Anantharaman K."/>
            <person name="Thomas B.C."/>
            <person name="Malmstrom R."/>
            <person name="Stieglmeier M."/>
            <person name="Klingl A."/>
            <person name="Woyke T."/>
            <person name="Ryan C.M."/>
            <person name="Banfield J.F."/>
        </authorList>
    </citation>
    <scope>NUCLEOTIDE SEQUENCE [LARGE SCALE GENOMIC DNA]</scope>
</reference>
<keyword evidence="1" id="KW-1133">Transmembrane helix</keyword>
<dbReference type="Pfam" id="PF13367">
    <property type="entry name" value="PrsW-protease"/>
    <property type="match status" value="1"/>
</dbReference>
<evidence type="ECO:0008006" key="4">
    <source>
        <dbReference type="Google" id="ProtNLM"/>
    </source>
</evidence>